<reference evidence="3" key="1">
    <citation type="journal article" date="2019" name="Int. J. Syst. Evol. Microbiol.">
        <title>The Global Catalogue of Microorganisms (GCM) 10K type strain sequencing project: providing services to taxonomists for standard genome sequencing and annotation.</title>
        <authorList>
            <consortium name="The Broad Institute Genomics Platform"/>
            <consortium name="The Broad Institute Genome Sequencing Center for Infectious Disease"/>
            <person name="Wu L."/>
            <person name="Ma J."/>
        </authorList>
    </citation>
    <scope>NUCLEOTIDE SEQUENCE [LARGE SCALE GENOMIC DNA]</scope>
    <source>
        <strain evidence="3">JCM 10083</strain>
    </source>
</reference>
<dbReference type="InterPro" id="IPR007278">
    <property type="entry name" value="DUF397"/>
</dbReference>
<feature type="domain" description="DUF397" evidence="1">
    <location>
        <begin position="14"/>
        <end position="47"/>
    </location>
</feature>
<comment type="caution">
    <text evidence="2">The sequence shown here is derived from an EMBL/GenBank/DDBJ whole genome shotgun (WGS) entry which is preliminary data.</text>
</comment>
<evidence type="ECO:0000313" key="3">
    <source>
        <dbReference type="Proteomes" id="UP001596514"/>
    </source>
</evidence>
<sequence length="55" mass="6143">MSNRINRLQVDHPDEELLVLVRDSKDPEGPVLSFAPSEWDAFLGMIKGGEFADLS</sequence>
<accession>A0ABW2ST44</accession>
<organism evidence="2 3">
    <name type="scientific">Streptosporangium amethystogenes subsp. fukuiense</name>
    <dbReference type="NCBI Taxonomy" id="698418"/>
    <lineage>
        <taxon>Bacteria</taxon>
        <taxon>Bacillati</taxon>
        <taxon>Actinomycetota</taxon>
        <taxon>Actinomycetes</taxon>
        <taxon>Streptosporangiales</taxon>
        <taxon>Streptosporangiaceae</taxon>
        <taxon>Streptosporangium</taxon>
    </lineage>
</organism>
<keyword evidence="3" id="KW-1185">Reference proteome</keyword>
<proteinExistence type="predicted"/>
<dbReference type="RefSeq" id="WP_343966589.1">
    <property type="nucleotide sequence ID" value="NZ_BAAAGK010000043.1"/>
</dbReference>
<name>A0ABW2ST44_9ACTN</name>
<dbReference type="EMBL" id="JBHTEE010000001">
    <property type="protein sequence ID" value="MFC7599457.1"/>
    <property type="molecule type" value="Genomic_DNA"/>
</dbReference>
<dbReference type="Pfam" id="PF04149">
    <property type="entry name" value="DUF397"/>
    <property type="match status" value="1"/>
</dbReference>
<evidence type="ECO:0000313" key="2">
    <source>
        <dbReference type="EMBL" id="MFC7599457.1"/>
    </source>
</evidence>
<dbReference type="Proteomes" id="UP001596514">
    <property type="component" value="Unassembled WGS sequence"/>
</dbReference>
<gene>
    <name evidence="2" type="ORF">ACFQVD_04980</name>
</gene>
<protein>
    <submittedName>
        <fullName evidence="2">DUF397 domain-containing protein</fullName>
    </submittedName>
</protein>
<evidence type="ECO:0000259" key="1">
    <source>
        <dbReference type="Pfam" id="PF04149"/>
    </source>
</evidence>